<dbReference type="OMA" id="FYMYCKA"/>
<keyword evidence="3" id="KW-1185">Reference proteome</keyword>
<proteinExistence type="predicted"/>
<dbReference type="Proteomes" id="UP000594263">
    <property type="component" value="Unplaced"/>
</dbReference>
<dbReference type="Gramene" id="Kaladp0101s0233.1.v1.1">
    <property type="protein sequence ID" value="Kaladp0101s0233.1.v1.1.CDS.1"/>
    <property type="gene ID" value="Kaladp0101s0233.v1.1"/>
</dbReference>
<dbReference type="AlphaFoldDB" id="A0A7N0V6N8"/>
<feature type="transmembrane region" description="Helical" evidence="1">
    <location>
        <begin position="225"/>
        <end position="245"/>
    </location>
</feature>
<dbReference type="EnsemblPlants" id="Kaladp0101s0233.1.v1.1">
    <property type="protein sequence ID" value="Kaladp0101s0233.1.v1.1.CDS.1"/>
    <property type="gene ID" value="Kaladp0101s0233.v1.1"/>
</dbReference>
<sequence length="333" mass="35758">MSLQPSINLAGVLSESNRIIAAHSRHFLALSVLFLLPLAFLTTISTTLHSLLLLPSHSPHLQTLTLLQLPDLASPTALFPLIASLTALILAISAVGSVSFSVFHGFFGRPVKLAIALRSLLRSFLPLLTTALLSAAIQFVVSALALIAFIAAIKGFEFLGFGNGTVDFRSNHVLISAVVIGIGLTSVLVFLHVNWALASVVVVVERSWGLTPLNRSSKLVKGMRTVTLSILLFFGFCIGFFAWLGAGYVEDLSELSSSWVKGFGFVARTVAITALLTMFMFNSLAANTVLYLYAKALNGELAGEIAEEFAREYVSLPFDEGKVPHLVTVFPPV</sequence>
<reference evidence="2" key="1">
    <citation type="submission" date="2021-01" db="UniProtKB">
        <authorList>
            <consortium name="EnsemblPlants"/>
        </authorList>
    </citation>
    <scope>IDENTIFICATION</scope>
</reference>
<organism evidence="2 3">
    <name type="scientific">Kalanchoe fedtschenkoi</name>
    <name type="common">Lavender scallops</name>
    <name type="synonym">South American air plant</name>
    <dbReference type="NCBI Taxonomy" id="63787"/>
    <lineage>
        <taxon>Eukaryota</taxon>
        <taxon>Viridiplantae</taxon>
        <taxon>Streptophyta</taxon>
        <taxon>Embryophyta</taxon>
        <taxon>Tracheophyta</taxon>
        <taxon>Spermatophyta</taxon>
        <taxon>Magnoliopsida</taxon>
        <taxon>eudicotyledons</taxon>
        <taxon>Gunneridae</taxon>
        <taxon>Pentapetalae</taxon>
        <taxon>Saxifragales</taxon>
        <taxon>Crassulaceae</taxon>
        <taxon>Kalanchoe</taxon>
    </lineage>
</organism>
<name>A0A7N0V6N8_KALFE</name>
<feature type="transmembrane region" description="Helical" evidence="1">
    <location>
        <begin position="77"/>
        <end position="103"/>
    </location>
</feature>
<evidence type="ECO:0000313" key="2">
    <source>
        <dbReference type="EnsemblPlants" id="Kaladp0101s0233.1.v1.1.CDS.1"/>
    </source>
</evidence>
<feature type="transmembrane region" description="Helical" evidence="1">
    <location>
        <begin position="265"/>
        <end position="293"/>
    </location>
</feature>
<evidence type="ECO:0000313" key="3">
    <source>
        <dbReference type="Proteomes" id="UP000594263"/>
    </source>
</evidence>
<evidence type="ECO:0000256" key="1">
    <source>
        <dbReference type="SAM" id="Phobius"/>
    </source>
</evidence>
<feature type="transmembrane region" description="Helical" evidence="1">
    <location>
        <begin position="173"/>
        <end position="204"/>
    </location>
</feature>
<dbReference type="PANTHER" id="PTHR33133">
    <property type="entry name" value="OS08G0107100 PROTEIN-RELATED"/>
    <property type="match status" value="1"/>
</dbReference>
<keyword evidence="1" id="KW-1133">Transmembrane helix</keyword>
<keyword evidence="1" id="KW-0812">Transmembrane</keyword>
<protein>
    <submittedName>
        <fullName evidence="2">Uncharacterized protein</fullName>
    </submittedName>
</protein>
<dbReference type="PANTHER" id="PTHR33133:SF7">
    <property type="entry name" value="F26K24.10 PROTEIN-RELATED"/>
    <property type="match status" value="1"/>
</dbReference>
<feature type="transmembrane region" description="Helical" evidence="1">
    <location>
        <begin position="27"/>
        <end position="52"/>
    </location>
</feature>
<accession>A0A7N0V6N8</accession>
<keyword evidence="1" id="KW-0472">Membrane</keyword>
<feature type="transmembrane region" description="Helical" evidence="1">
    <location>
        <begin position="124"/>
        <end position="153"/>
    </location>
</feature>